<keyword evidence="2" id="KW-0238">DNA-binding</keyword>
<dbReference type="InterPro" id="IPR050807">
    <property type="entry name" value="TransReg_Diox_bact_type"/>
</dbReference>
<dbReference type="GO" id="GO:0003677">
    <property type="term" value="F:DNA binding"/>
    <property type="evidence" value="ECO:0007669"/>
    <property type="project" value="UniProtKB-KW"/>
</dbReference>
<dbReference type="AlphaFoldDB" id="A0A5C1AIE6"/>
<sequence>MGKKKGRADVRERFGFAVKARREELGLTQEGLAAAARIHRTYLSDVERGTRNLSLVNVERLAAALDLSLAALFSRVDAGAEGPRPGGYL</sequence>
<keyword evidence="6" id="KW-1185">Reference proteome</keyword>
<dbReference type="Proteomes" id="UP000324974">
    <property type="component" value="Chromosome"/>
</dbReference>
<dbReference type="SMART" id="SM00530">
    <property type="entry name" value="HTH_XRE"/>
    <property type="match status" value="1"/>
</dbReference>
<dbReference type="Pfam" id="PF01381">
    <property type="entry name" value="HTH_3"/>
    <property type="match status" value="1"/>
</dbReference>
<dbReference type="InterPro" id="IPR010982">
    <property type="entry name" value="Lambda_DNA-bd_dom_sf"/>
</dbReference>
<dbReference type="PROSITE" id="PS50943">
    <property type="entry name" value="HTH_CROC1"/>
    <property type="match status" value="1"/>
</dbReference>
<dbReference type="EMBL" id="CP042425">
    <property type="protein sequence ID" value="QEL17776.1"/>
    <property type="molecule type" value="Genomic_DNA"/>
</dbReference>
<dbReference type="Gene3D" id="1.10.260.40">
    <property type="entry name" value="lambda repressor-like DNA-binding domains"/>
    <property type="match status" value="1"/>
</dbReference>
<accession>A0A5C1AIE6</accession>
<keyword evidence="1" id="KW-0805">Transcription regulation</keyword>
<evidence type="ECO:0000256" key="1">
    <source>
        <dbReference type="ARBA" id="ARBA00023015"/>
    </source>
</evidence>
<dbReference type="CDD" id="cd00093">
    <property type="entry name" value="HTH_XRE"/>
    <property type="match status" value="1"/>
</dbReference>
<dbReference type="GO" id="GO:0005829">
    <property type="term" value="C:cytosol"/>
    <property type="evidence" value="ECO:0007669"/>
    <property type="project" value="TreeGrafter"/>
</dbReference>
<evidence type="ECO:0000313" key="6">
    <source>
        <dbReference type="Proteomes" id="UP000324974"/>
    </source>
</evidence>
<dbReference type="PANTHER" id="PTHR46797:SF23">
    <property type="entry name" value="HTH-TYPE TRANSCRIPTIONAL REGULATOR SUTR"/>
    <property type="match status" value="1"/>
</dbReference>
<evidence type="ECO:0000256" key="2">
    <source>
        <dbReference type="ARBA" id="ARBA00023125"/>
    </source>
</evidence>
<dbReference type="KEGG" id="lrs:PX52LOC_04782"/>
<gene>
    <name evidence="5" type="ORF">PX52LOC_04782</name>
</gene>
<organism evidence="5 6">
    <name type="scientific">Limnoglobus roseus</name>
    <dbReference type="NCBI Taxonomy" id="2598579"/>
    <lineage>
        <taxon>Bacteria</taxon>
        <taxon>Pseudomonadati</taxon>
        <taxon>Planctomycetota</taxon>
        <taxon>Planctomycetia</taxon>
        <taxon>Gemmatales</taxon>
        <taxon>Gemmataceae</taxon>
        <taxon>Limnoglobus</taxon>
    </lineage>
</organism>
<evidence type="ECO:0000313" key="5">
    <source>
        <dbReference type="EMBL" id="QEL17776.1"/>
    </source>
</evidence>
<protein>
    <submittedName>
        <fullName evidence="5">XRE family transcriptional regulator</fullName>
    </submittedName>
</protein>
<dbReference type="InterPro" id="IPR001387">
    <property type="entry name" value="Cro/C1-type_HTH"/>
</dbReference>
<feature type="domain" description="HTH cro/C1-type" evidence="4">
    <location>
        <begin position="18"/>
        <end position="72"/>
    </location>
</feature>
<dbReference type="RefSeq" id="WP_149112344.1">
    <property type="nucleotide sequence ID" value="NZ_CP042425.1"/>
</dbReference>
<dbReference type="OrthoDB" id="9814553at2"/>
<proteinExistence type="predicted"/>
<evidence type="ECO:0000256" key="3">
    <source>
        <dbReference type="ARBA" id="ARBA00023163"/>
    </source>
</evidence>
<reference evidence="6" key="1">
    <citation type="submission" date="2019-08" db="EMBL/GenBank/DDBJ databases">
        <title>Limnoglobus roseus gen. nov., sp. nov., a novel freshwater planctomycete with a giant genome from the family Gemmataceae.</title>
        <authorList>
            <person name="Kulichevskaya I.S."/>
            <person name="Naumoff D.G."/>
            <person name="Miroshnikov K."/>
            <person name="Ivanova A."/>
            <person name="Philippov D.A."/>
            <person name="Hakobyan A."/>
            <person name="Rijpstra I.C."/>
            <person name="Sinninghe Damste J.S."/>
            <person name="Liesack W."/>
            <person name="Dedysh S.N."/>
        </authorList>
    </citation>
    <scope>NUCLEOTIDE SEQUENCE [LARGE SCALE GENOMIC DNA]</scope>
    <source>
        <strain evidence="6">PX52</strain>
    </source>
</reference>
<dbReference type="SUPFAM" id="SSF47413">
    <property type="entry name" value="lambda repressor-like DNA-binding domains"/>
    <property type="match status" value="1"/>
</dbReference>
<dbReference type="PANTHER" id="PTHR46797">
    <property type="entry name" value="HTH-TYPE TRANSCRIPTIONAL REGULATOR"/>
    <property type="match status" value="1"/>
</dbReference>
<keyword evidence="3" id="KW-0804">Transcription</keyword>
<dbReference type="GO" id="GO:0003700">
    <property type="term" value="F:DNA-binding transcription factor activity"/>
    <property type="evidence" value="ECO:0007669"/>
    <property type="project" value="TreeGrafter"/>
</dbReference>
<name>A0A5C1AIE6_9BACT</name>
<evidence type="ECO:0000259" key="4">
    <source>
        <dbReference type="PROSITE" id="PS50943"/>
    </source>
</evidence>